<dbReference type="EMBL" id="JAXUIC010000005">
    <property type="protein sequence ID" value="KAK4589191.1"/>
    <property type="molecule type" value="Genomic_DNA"/>
</dbReference>
<keyword evidence="3" id="KW-1185">Reference proteome</keyword>
<feature type="compositionally biased region" description="Acidic residues" evidence="1">
    <location>
        <begin position="297"/>
        <end position="308"/>
    </location>
</feature>
<feature type="compositionally biased region" description="Polar residues" evidence="1">
    <location>
        <begin position="1"/>
        <end position="17"/>
    </location>
</feature>
<protein>
    <submittedName>
        <fullName evidence="2">Uncharacterized protein</fullName>
    </submittedName>
</protein>
<comment type="caution">
    <text evidence="2">The sequence shown here is derived from an EMBL/GenBank/DDBJ whole genome shotgun (WGS) entry which is preliminary data.</text>
</comment>
<feature type="compositionally biased region" description="Basic and acidic residues" evidence="1">
    <location>
        <begin position="150"/>
        <end position="162"/>
    </location>
</feature>
<feature type="compositionally biased region" description="Polar residues" evidence="1">
    <location>
        <begin position="265"/>
        <end position="278"/>
    </location>
</feature>
<reference evidence="2 3" key="1">
    <citation type="journal article" date="2023" name="G3 (Bethesda)">
        <title>A haplotype-resolved chromosome-scale genome for Quercus rubra L. provides insights into the genetics of adaptive traits for red oak species.</title>
        <authorList>
            <person name="Kapoor B."/>
            <person name="Jenkins J."/>
            <person name="Schmutz J."/>
            <person name="Zhebentyayeva T."/>
            <person name="Kuelheim C."/>
            <person name="Coggeshall M."/>
            <person name="Heim C."/>
            <person name="Lasky J.R."/>
            <person name="Leites L."/>
            <person name="Islam-Faridi N."/>
            <person name="Romero-Severson J."/>
            <person name="DeLeo V.L."/>
            <person name="Lucas S.M."/>
            <person name="Lazic D."/>
            <person name="Gailing O."/>
            <person name="Carlson J."/>
            <person name="Staton M."/>
        </authorList>
    </citation>
    <scope>NUCLEOTIDE SEQUENCE [LARGE SCALE GENOMIC DNA]</scope>
    <source>
        <strain evidence="2">Pseudo-F2</strain>
    </source>
</reference>
<name>A0AAN7FCG4_QUERU</name>
<accession>A0AAN7FCG4</accession>
<dbReference type="AlphaFoldDB" id="A0AAN7FCG4"/>
<proteinExistence type="predicted"/>
<organism evidence="2 3">
    <name type="scientific">Quercus rubra</name>
    <name type="common">Northern red oak</name>
    <name type="synonym">Quercus borealis</name>
    <dbReference type="NCBI Taxonomy" id="3512"/>
    <lineage>
        <taxon>Eukaryota</taxon>
        <taxon>Viridiplantae</taxon>
        <taxon>Streptophyta</taxon>
        <taxon>Embryophyta</taxon>
        <taxon>Tracheophyta</taxon>
        <taxon>Spermatophyta</taxon>
        <taxon>Magnoliopsida</taxon>
        <taxon>eudicotyledons</taxon>
        <taxon>Gunneridae</taxon>
        <taxon>Pentapetalae</taxon>
        <taxon>rosids</taxon>
        <taxon>fabids</taxon>
        <taxon>Fagales</taxon>
        <taxon>Fagaceae</taxon>
        <taxon>Quercus</taxon>
    </lineage>
</organism>
<feature type="region of interest" description="Disordered" evidence="1">
    <location>
        <begin position="1"/>
        <end position="77"/>
    </location>
</feature>
<feature type="region of interest" description="Disordered" evidence="1">
    <location>
        <begin position="140"/>
        <end position="162"/>
    </location>
</feature>
<feature type="compositionally biased region" description="Basic residues" evidence="1">
    <location>
        <begin position="40"/>
        <end position="52"/>
    </location>
</feature>
<evidence type="ECO:0000256" key="1">
    <source>
        <dbReference type="SAM" id="MobiDB-lite"/>
    </source>
</evidence>
<gene>
    <name evidence="2" type="ORF">RGQ29_019971</name>
</gene>
<sequence length="502" mass="56983">MENTNFTPKSSLQTTDSKQNEERNPAKAHAFTSSFTPNLHNRHTGRRSRMISRKKEFSPKPPPHHTPEQNNFEEEEFAGAWKQIVAAVSHDPKVSDCDELEKEDANKVSPAKNTYTRKRKKPIDVVSAIPINKSTAMNEQIEKKKKKKKKEIEEEPIHEAAKQVEEEIHEAAKQVEEEIHEAAKQVVEVIHEAAMGIKTDKVCKEWEREQNMQIVVFEKISSDEPKKTTEANEVVFKSIETEMGNSRKMSRAKKRNLPRMIAAKKSSTPQIPSNSEGRNNSEELDELESSSEPCTEREEENCEEEDEYTSTATPATGLVSIPILQLCENVDKMIKKWDNIIERSASASTSAISSDQLMRSFRSLQEILSLPFTQVINNSSTRGRFVSLCNLLLPCMFKKDSSKWIPLQLFSKGFDTTASKFSTAKATLEQVRQLLEDHKVKFPNSDEFNCKLNAAKLKQAEDSQVEKLTAQKIRDLKNQLDSATKKVVDAHECVEELLKAPI</sequence>
<feature type="compositionally biased region" description="Basic residues" evidence="1">
    <location>
        <begin position="248"/>
        <end position="257"/>
    </location>
</feature>
<feature type="region of interest" description="Disordered" evidence="1">
    <location>
        <begin position="96"/>
        <end position="119"/>
    </location>
</feature>
<evidence type="ECO:0000313" key="2">
    <source>
        <dbReference type="EMBL" id="KAK4589191.1"/>
    </source>
</evidence>
<feature type="region of interest" description="Disordered" evidence="1">
    <location>
        <begin position="243"/>
        <end position="312"/>
    </location>
</feature>
<dbReference type="Proteomes" id="UP001324115">
    <property type="component" value="Unassembled WGS sequence"/>
</dbReference>
<evidence type="ECO:0000313" key="3">
    <source>
        <dbReference type="Proteomes" id="UP001324115"/>
    </source>
</evidence>